<dbReference type="PROSITE" id="PS51186">
    <property type="entry name" value="GNAT"/>
    <property type="match status" value="1"/>
</dbReference>
<proteinExistence type="predicted"/>
<evidence type="ECO:0000313" key="4">
    <source>
        <dbReference type="EMBL" id="NKE06061.1"/>
    </source>
</evidence>
<dbReference type="Pfam" id="PF00583">
    <property type="entry name" value="Acetyltransf_1"/>
    <property type="match status" value="1"/>
</dbReference>
<sequence length="153" mass="16968">MHIRMLKEGEQPPWKLLLLADPSKDLVSRYLDKGMCYVTESENGGTIGVILLVPVSKHTIEIMNLAVDESHQGKGLGTLLLKHGIQTAAEYGYATIEIGTGNSSINQLALYQKVGFRITGIDQGFFIRNYEQPIFENGIQCRDMIRLSMPLSG</sequence>
<dbReference type="Proteomes" id="UP000587942">
    <property type="component" value="Unassembled WGS sequence"/>
</dbReference>
<evidence type="ECO:0000256" key="2">
    <source>
        <dbReference type="ARBA" id="ARBA00023315"/>
    </source>
</evidence>
<gene>
    <name evidence="4" type="ORF">GWK17_11385</name>
</gene>
<dbReference type="PANTHER" id="PTHR43420">
    <property type="entry name" value="ACETYLTRANSFERASE"/>
    <property type="match status" value="1"/>
</dbReference>
<evidence type="ECO:0000256" key="1">
    <source>
        <dbReference type="ARBA" id="ARBA00022679"/>
    </source>
</evidence>
<dbReference type="RefSeq" id="WP_167832497.1">
    <property type="nucleotide sequence ID" value="NZ_JAAVUM010000007.1"/>
</dbReference>
<dbReference type="GO" id="GO:0016747">
    <property type="term" value="F:acyltransferase activity, transferring groups other than amino-acyl groups"/>
    <property type="evidence" value="ECO:0007669"/>
    <property type="project" value="InterPro"/>
</dbReference>
<accession>A0A846TUN0</accession>
<comment type="caution">
    <text evidence="4">The sequence shown here is derived from an EMBL/GenBank/DDBJ whole genome shotgun (WGS) entry which is preliminary data.</text>
</comment>
<dbReference type="InterPro" id="IPR000182">
    <property type="entry name" value="GNAT_dom"/>
</dbReference>
<dbReference type="InterPro" id="IPR016181">
    <property type="entry name" value="Acyl_CoA_acyltransferase"/>
</dbReference>
<reference evidence="4 5" key="1">
    <citation type="submission" date="2020-03" db="EMBL/GenBank/DDBJ databases">
        <authorList>
            <person name="Sun Q."/>
        </authorList>
    </citation>
    <scope>NUCLEOTIDE SEQUENCE [LARGE SCALE GENOMIC DNA]</scope>
    <source>
        <strain evidence="4 5">KACC 21451</strain>
    </source>
</reference>
<evidence type="ECO:0000313" key="5">
    <source>
        <dbReference type="Proteomes" id="UP000587942"/>
    </source>
</evidence>
<dbReference type="CDD" id="cd04301">
    <property type="entry name" value="NAT_SF"/>
    <property type="match status" value="1"/>
</dbReference>
<keyword evidence="2" id="KW-0012">Acyltransferase</keyword>
<evidence type="ECO:0000259" key="3">
    <source>
        <dbReference type="PROSITE" id="PS51186"/>
    </source>
</evidence>
<dbReference type="AlphaFoldDB" id="A0A846TUN0"/>
<dbReference type="InterPro" id="IPR050680">
    <property type="entry name" value="YpeA/RimI_acetyltransf"/>
</dbReference>
<keyword evidence="1 4" id="KW-0808">Transferase</keyword>
<dbReference type="Gene3D" id="3.40.630.30">
    <property type="match status" value="1"/>
</dbReference>
<name>A0A846TUN0_9BACI</name>
<organism evidence="4 5">
    <name type="scientific">Mesobacillus selenatarsenatis</name>
    <dbReference type="NCBI Taxonomy" id="388741"/>
    <lineage>
        <taxon>Bacteria</taxon>
        <taxon>Bacillati</taxon>
        <taxon>Bacillota</taxon>
        <taxon>Bacilli</taxon>
        <taxon>Bacillales</taxon>
        <taxon>Bacillaceae</taxon>
        <taxon>Mesobacillus</taxon>
    </lineage>
</organism>
<dbReference type="SUPFAM" id="SSF55729">
    <property type="entry name" value="Acyl-CoA N-acyltransferases (Nat)"/>
    <property type="match status" value="1"/>
</dbReference>
<dbReference type="PANTHER" id="PTHR43420:SF41">
    <property type="entry name" value="IAA ACETYLTRANSFERASE"/>
    <property type="match status" value="1"/>
</dbReference>
<feature type="domain" description="N-acetyltransferase" evidence="3">
    <location>
        <begin position="1"/>
        <end position="152"/>
    </location>
</feature>
<protein>
    <submittedName>
        <fullName evidence="4">GNAT family N-acetyltransferase</fullName>
    </submittedName>
</protein>
<dbReference type="EMBL" id="JAAVUM010000007">
    <property type="protein sequence ID" value="NKE06061.1"/>
    <property type="molecule type" value="Genomic_DNA"/>
</dbReference>